<comment type="subcellular location">
    <subcellularLocation>
        <location evidence="1">Membrane</location>
    </subcellularLocation>
</comment>
<keyword evidence="2 5" id="KW-0812">Transmembrane</keyword>
<evidence type="ECO:0000256" key="2">
    <source>
        <dbReference type="ARBA" id="ARBA00022692"/>
    </source>
</evidence>
<organism evidence="6 7">
    <name type="scientific">Salinicoccus roseus</name>
    <dbReference type="NCBI Taxonomy" id="45670"/>
    <lineage>
        <taxon>Bacteria</taxon>
        <taxon>Bacillati</taxon>
        <taxon>Bacillota</taxon>
        <taxon>Bacilli</taxon>
        <taxon>Bacillales</taxon>
        <taxon>Staphylococcaceae</taxon>
        <taxon>Salinicoccus</taxon>
    </lineage>
</organism>
<sequence length="91" mass="10204">MTLKGGETLTQDKIKQLVAMIGGFLGALLLALQGVGIQFTWFNQEAIDLWMQVLMTGIPLAFAFYGIWKNTFLVTKKARVQEDELKKQGLK</sequence>
<evidence type="ECO:0000256" key="5">
    <source>
        <dbReference type="SAM" id="Phobius"/>
    </source>
</evidence>
<evidence type="ECO:0000313" key="6">
    <source>
        <dbReference type="EMBL" id="KIH69951.1"/>
    </source>
</evidence>
<dbReference type="Pfam" id="PF04688">
    <property type="entry name" value="Holin_SPP1"/>
    <property type="match status" value="1"/>
</dbReference>
<evidence type="ECO:0000256" key="1">
    <source>
        <dbReference type="ARBA" id="ARBA00004370"/>
    </source>
</evidence>
<evidence type="ECO:0000256" key="4">
    <source>
        <dbReference type="ARBA" id="ARBA00023136"/>
    </source>
</evidence>
<feature type="transmembrane region" description="Helical" evidence="5">
    <location>
        <begin position="49"/>
        <end position="68"/>
    </location>
</feature>
<accession>A0A0C2HK51</accession>
<evidence type="ECO:0000256" key="3">
    <source>
        <dbReference type="ARBA" id="ARBA00022989"/>
    </source>
</evidence>
<dbReference type="EMBL" id="JXII01000009">
    <property type="protein sequence ID" value="KIH69951.1"/>
    <property type="molecule type" value="Genomic_DNA"/>
</dbReference>
<dbReference type="AlphaFoldDB" id="A0A0C2HK51"/>
<name>A0A0C2HK51_9STAP</name>
<gene>
    <name evidence="6" type="ORF">SN16_10595</name>
</gene>
<feature type="transmembrane region" description="Helical" evidence="5">
    <location>
        <begin position="17"/>
        <end position="37"/>
    </location>
</feature>
<reference evidence="6 7" key="1">
    <citation type="submission" date="2015-01" db="EMBL/GenBank/DDBJ databases">
        <title>Genome sequences of high lactate-tolerant strain Salinicoccus roseus W12 with industrial interest.</title>
        <authorList>
            <person name="Wang H."/>
            <person name="Yu B."/>
        </authorList>
    </citation>
    <scope>NUCLEOTIDE SEQUENCE [LARGE SCALE GENOMIC DNA]</scope>
    <source>
        <strain evidence="6 7">W12</strain>
    </source>
</reference>
<protein>
    <submittedName>
        <fullName evidence="6">PTS mannose transporter subunit IID</fullName>
    </submittedName>
</protein>
<dbReference type="Proteomes" id="UP000031546">
    <property type="component" value="Unassembled WGS sequence"/>
</dbReference>
<dbReference type="OrthoDB" id="2940813at2"/>
<keyword evidence="3 5" id="KW-1133">Transmembrane helix</keyword>
<dbReference type="InterPro" id="IPR006479">
    <property type="entry name" value="Holin"/>
</dbReference>
<comment type="caution">
    <text evidence="6">The sequence shown here is derived from an EMBL/GenBank/DDBJ whole genome shotgun (WGS) entry which is preliminary data.</text>
</comment>
<dbReference type="GO" id="GO:0016020">
    <property type="term" value="C:membrane"/>
    <property type="evidence" value="ECO:0007669"/>
    <property type="project" value="UniProtKB-SubCell"/>
</dbReference>
<keyword evidence="4 5" id="KW-0472">Membrane</keyword>
<dbReference type="STRING" id="45670.SN16_10595"/>
<proteinExistence type="predicted"/>
<evidence type="ECO:0000313" key="7">
    <source>
        <dbReference type="Proteomes" id="UP000031546"/>
    </source>
</evidence>